<dbReference type="Proteomes" id="UP001195483">
    <property type="component" value="Unassembled WGS sequence"/>
</dbReference>
<gene>
    <name evidence="2" type="ORF">CHS0354_003249</name>
</gene>
<evidence type="ECO:0000256" key="1">
    <source>
        <dbReference type="SAM" id="SignalP"/>
    </source>
</evidence>
<keyword evidence="1" id="KW-0732">Signal</keyword>
<reference evidence="2" key="3">
    <citation type="submission" date="2023-05" db="EMBL/GenBank/DDBJ databases">
        <authorList>
            <person name="Smith C.H."/>
        </authorList>
    </citation>
    <scope>NUCLEOTIDE SEQUENCE</scope>
    <source>
        <strain evidence="2">CHS0354</strain>
        <tissue evidence="2">Mantle</tissue>
    </source>
</reference>
<sequence length="69" mass="7716">MKALLFVSLVGLCLSNTEKPESNEYTDADVDNILVQEQANYFAIYLAGDDTRGCSDYVLQEVTKAKHKK</sequence>
<proteinExistence type="predicted"/>
<feature type="chain" id="PRO_5042118802" description="Secreted protein" evidence="1">
    <location>
        <begin position="16"/>
        <end position="69"/>
    </location>
</feature>
<accession>A0AAE0SVB2</accession>
<name>A0AAE0SVB2_9BIVA</name>
<evidence type="ECO:0000313" key="3">
    <source>
        <dbReference type="Proteomes" id="UP001195483"/>
    </source>
</evidence>
<comment type="caution">
    <text evidence="2">The sequence shown here is derived from an EMBL/GenBank/DDBJ whole genome shotgun (WGS) entry which is preliminary data.</text>
</comment>
<reference evidence="2" key="2">
    <citation type="journal article" date="2021" name="Genome Biol. Evol.">
        <title>Developing a high-quality reference genome for a parasitic bivalve with doubly uniparental inheritance (Bivalvia: Unionida).</title>
        <authorList>
            <person name="Smith C.H."/>
        </authorList>
    </citation>
    <scope>NUCLEOTIDE SEQUENCE</scope>
    <source>
        <strain evidence="2">CHS0354</strain>
        <tissue evidence="2">Mantle</tissue>
    </source>
</reference>
<reference evidence="2" key="1">
    <citation type="journal article" date="2021" name="Genome Biol. Evol.">
        <title>A High-Quality Reference Genome for a Parasitic Bivalve with Doubly Uniparental Inheritance (Bivalvia: Unionida).</title>
        <authorList>
            <person name="Smith C.H."/>
        </authorList>
    </citation>
    <scope>NUCLEOTIDE SEQUENCE</scope>
    <source>
        <strain evidence="2">CHS0354</strain>
    </source>
</reference>
<dbReference type="AlphaFoldDB" id="A0AAE0SVB2"/>
<feature type="signal peptide" evidence="1">
    <location>
        <begin position="1"/>
        <end position="15"/>
    </location>
</feature>
<protein>
    <recommendedName>
        <fullName evidence="4">Secreted protein</fullName>
    </recommendedName>
</protein>
<evidence type="ECO:0000313" key="2">
    <source>
        <dbReference type="EMBL" id="KAK3598692.1"/>
    </source>
</evidence>
<dbReference type="EMBL" id="JAEAOA010000266">
    <property type="protein sequence ID" value="KAK3598692.1"/>
    <property type="molecule type" value="Genomic_DNA"/>
</dbReference>
<keyword evidence="3" id="KW-1185">Reference proteome</keyword>
<evidence type="ECO:0008006" key="4">
    <source>
        <dbReference type="Google" id="ProtNLM"/>
    </source>
</evidence>
<organism evidence="2 3">
    <name type="scientific">Potamilus streckersoni</name>
    <dbReference type="NCBI Taxonomy" id="2493646"/>
    <lineage>
        <taxon>Eukaryota</taxon>
        <taxon>Metazoa</taxon>
        <taxon>Spiralia</taxon>
        <taxon>Lophotrochozoa</taxon>
        <taxon>Mollusca</taxon>
        <taxon>Bivalvia</taxon>
        <taxon>Autobranchia</taxon>
        <taxon>Heteroconchia</taxon>
        <taxon>Palaeoheterodonta</taxon>
        <taxon>Unionida</taxon>
        <taxon>Unionoidea</taxon>
        <taxon>Unionidae</taxon>
        <taxon>Ambleminae</taxon>
        <taxon>Lampsilini</taxon>
        <taxon>Potamilus</taxon>
    </lineage>
</organism>